<dbReference type="InterPro" id="IPR036505">
    <property type="entry name" value="Amidase/PGRP_sf"/>
</dbReference>
<evidence type="ECO:0000256" key="4">
    <source>
        <dbReference type="ARBA" id="ARBA00022638"/>
    </source>
</evidence>
<keyword evidence="5" id="KW-0378">Hydrolase</keyword>
<evidence type="ECO:0000256" key="2">
    <source>
        <dbReference type="ARBA" id="ARBA00011901"/>
    </source>
</evidence>
<evidence type="ECO:0000256" key="3">
    <source>
        <dbReference type="ARBA" id="ARBA00022529"/>
    </source>
</evidence>
<evidence type="ECO:0000256" key="1">
    <source>
        <dbReference type="ARBA" id="ARBA00001561"/>
    </source>
</evidence>
<dbReference type="Gene3D" id="3.40.80.10">
    <property type="entry name" value="Peptidoglycan recognition protein-like"/>
    <property type="match status" value="1"/>
</dbReference>
<evidence type="ECO:0000256" key="6">
    <source>
        <dbReference type="ARBA" id="ARBA00023316"/>
    </source>
</evidence>
<dbReference type="GO" id="GO:0071555">
    <property type="term" value="P:cell wall organization"/>
    <property type="evidence" value="ECO:0007669"/>
    <property type="project" value="UniProtKB-KW"/>
</dbReference>
<keyword evidence="6" id="KW-0961">Cell wall biogenesis/degradation</keyword>
<dbReference type="PANTHER" id="PTHR30417:SF1">
    <property type="entry name" value="N-ACETYLMURAMOYL-L-ALANINE AMIDASE AMID"/>
    <property type="match status" value="1"/>
</dbReference>
<evidence type="ECO:0000256" key="5">
    <source>
        <dbReference type="ARBA" id="ARBA00022801"/>
    </source>
</evidence>
<dbReference type="GO" id="GO:0008745">
    <property type="term" value="F:N-acetylmuramoyl-L-alanine amidase activity"/>
    <property type="evidence" value="ECO:0007669"/>
    <property type="project" value="UniProtKB-EC"/>
</dbReference>
<dbReference type="GO" id="GO:0009254">
    <property type="term" value="P:peptidoglycan turnover"/>
    <property type="evidence" value="ECO:0007669"/>
    <property type="project" value="TreeGrafter"/>
</dbReference>
<dbReference type="InterPro" id="IPR051206">
    <property type="entry name" value="NAMLAA_amidase_2"/>
</dbReference>
<dbReference type="CDD" id="cd06583">
    <property type="entry name" value="PGRP"/>
    <property type="match status" value="1"/>
</dbReference>
<keyword evidence="4" id="KW-0081">Bacteriolytic enzyme</keyword>
<dbReference type="InterPro" id="IPR002502">
    <property type="entry name" value="Amidase_domain"/>
</dbReference>
<feature type="domain" description="N-acetylmuramoyl-L-alanine amidase" evidence="7">
    <location>
        <begin position="8"/>
        <end position="144"/>
    </location>
</feature>
<comment type="catalytic activity">
    <reaction evidence="1">
        <text>Hydrolyzes the link between N-acetylmuramoyl residues and L-amino acid residues in certain cell-wall glycopeptides.</text>
        <dbReference type="EC" id="3.5.1.28"/>
    </reaction>
</comment>
<keyword evidence="3" id="KW-0929">Antimicrobial</keyword>
<dbReference type="SUPFAM" id="SSF55846">
    <property type="entry name" value="N-acetylmuramoyl-L-alanine amidase-like"/>
    <property type="match status" value="1"/>
</dbReference>
<evidence type="ECO:0000313" key="8">
    <source>
        <dbReference type="EMBL" id="DAF59663.1"/>
    </source>
</evidence>
<proteinExistence type="predicted"/>
<dbReference type="Pfam" id="PF01510">
    <property type="entry name" value="Amidase_2"/>
    <property type="match status" value="1"/>
</dbReference>
<dbReference type="EC" id="3.5.1.28" evidence="2"/>
<evidence type="ECO:0000259" key="7">
    <source>
        <dbReference type="SMART" id="SM00644"/>
    </source>
</evidence>
<reference evidence="8" key="1">
    <citation type="journal article" date="2021" name="Proc. Natl. Acad. Sci. U.S.A.">
        <title>A Catalog of Tens of Thousands of Viruses from Human Metagenomes Reveals Hidden Associations with Chronic Diseases.</title>
        <authorList>
            <person name="Tisza M.J."/>
            <person name="Buck C.B."/>
        </authorList>
    </citation>
    <scope>NUCLEOTIDE SEQUENCE</scope>
    <source>
        <strain evidence="8">Ct0Wl9</strain>
    </source>
</reference>
<dbReference type="GO" id="GO:0009253">
    <property type="term" value="P:peptidoglycan catabolic process"/>
    <property type="evidence" value="ECO:0007669"/>
    <property type="project" value="InterPro"/>
</dbReference>
<dbReference type="SMART" id="SM00644">
    <property type="entry name" value="Ami_2"/>
    <property type="match status" value="1"/>
</dbReference>
<name>A0A8S5T9L6_9CAUD</name>
<dbReference type="GO" id="GO:0042742">
    <property type="term" value="P:defense response to bacterium"/>
    <property type="evidence" value="ECO:0007669"/>
    <property type="project" value="UniProtKB-KW"/>
</dbReference>
<dbReference type="PANTHER" id="PTHR30417">
    <property type="entry name" value="N-ACETYLMURAMOYL-L-ALANINE AMIDASE AMID"/>
    <property type="match status" value="1"/>
</dbReference>
<protein>
    <recommendedName>
        <fullName evidence="2">N-acetylmuramoyl-L-alanine amidase</fullName>
        <ecNumber evidence="2">3.5.1.28</ecNumber>
    </recommendedName>
</protein>
<accession>A0A8S5T9L6</accession>
<dbReference type="GO" id="GO:0001897">
    <property type="term" value="P:symbiont-mediated cytolysis of host cell"/>
    <property type="evidence" value="ECO:0007669"/>
    <property type="project" value="UniProtKB-ARBA"/>
</dbReference>
<sequence length="237" mass="26788">MFKQANNKNYAKGRTSSIKYIVIHYTANNGDTVSGNLNYFANNAVQASAHYFVDESGWGQSVKDTDTAWHCGAQIYKHYECRNPNSIAVELCSRIDSQGNYYFLDATVKNAANLVKQLMSKYNVDANHVLRHYDVTGKKCPAPMVDNITLWNNFLAMIAEKDVEDDMTITEVQNIAQEVYNSNKKIYNKLEEVPSYAKETIEKLMSKNILQGTGSGLNLNEDMIRILVINDRAGIYD</sequence>
<organism evidence="8">
    <name type="scientific">Siphoviridae sp. ct0Wl9</name>
    <dbReference type="NCBI Taxonomy" id="2827763"/>
    <lineage>
        <taxon>Viruses</taxon>
        <taxon>Duplodnaviria</taxon>
        <taxon>Heunggongvirae</taxon>
        <taxon>Uroviricota</taxon>
        <taxon>Caudoviricetes</taxon>
    </lineage>
</organism>
<dbReference type="EMBL" id="BK032775">
    <property type="protein sequence ID" value="DAF59663.1"/>
    <property type="molecule type" value="Genomic_DNA"/>
</dbReference>